<keyword evidence="2" id="KW-1185">Reference proteome</keyword>
<proteinExistence type="predicted"/>
<evidence type="ECO:0000313" key="1">
    <source>
        <dbReference type="EMBL" id="GAK53579.1"/>
    </source>
</evidence>
<name>A0A0S6W4Y7_9BACT</name>
<dbReference type="Gene3D" id="3.40.50.150">
    <property type="entry name" value="Vaccinia Virus protein VP39"/>
    <property type="match status" value="1"/>
</dbReference>
<dbReference type="HOGENOM" id="CLU_843746_0_0_0"/>
<accession>A0A0S6W4Y7</accession>
<dbReference type="EMBL" id="DF820459">
    <property type="protein sequence ID" value="GAK53579.1"/>
    <property type="molecule type" value="Genomic_DNA"/>
</dbReference>
<dbReference type="AlphaFoldDB" id="A0A0S6W4Y7"/>
<dbReference type="SUPFAM" id="SSF53335">
    <property type="entry name" value="S-adenosyl-L-methionine-dependent methyltransferases"/>
    <property type="match status" value="1"/>
</dbReference>
<dbReference type="STRING" id="1499966.U14_04845"/>
<evidence type="ECO:0000313" key="2">
    <source>
        <dbReference type="Proteomes" id="UP000030700"/>
    </source>
</evidence>
<dbReference type="InterPro" id="IPR029063">
    <property type="entry name" value="SAM-dependent_MTases_sf"/>
</dbReference>
<gene>
    <name evidence="1" type="ORF">U14_04845</name>
</gene>
<protein>
    <submittedName>
        <fullName evidence="1">Uncharacterized protein</fullName>
    </submittedName>
</protein>
<dbReference type="Proteomes" id="UP000030700">
    <property type="component" value="Unassembled WGS sequence"/>
</dbReference>
<reference evidence="1" key="1">
    <citation type="journal article" date="2015" name="PeerJ">
        <title>First genomic representation of candidate bacterial phylum KSB3 points to enhanced environmental sensing as a trigger of wastewater bulking.</title>
        <authorList>
            <person name="Sekiguchi Y."/>
            <person name="Ohashi A."/>
            <person name="Parks D.H."/>
            <person name="Yamauchi T."/>
            <person name="Tyson G.W."/>
            <person name="Hugenholtz P."/>
        </authorList>
    </citation>
    <scope>NUCLEOTIDE SEQUENCE [LARGE SCALE GENOMIC DNA]</scope>
</reference>
<organism evidence="1">
    <name type="scientific">Candidatus Moduliflexus flocculans</name>
    <dbReference type="NCBI Taxonomy" id="1499966"/>
    <lineage>
        <taxon>Bacteria</taxon>
        <taxon>Candidatus Moduliflexota</taxon>
        <taxon>Candidatus Moduliflexia</taxon>
        <taxon>Candidatus Moduliflexales</taxon>
        <taxon>Candidatus Moduliflexaceae</taxon>
    </lineage>
</organism>
<sequence length="329" mass="38093">MNSNHIRQQTLASITERYEAQASRTLRDFMIAPEIFEQVDSQQIVFLWEHRREVLRDFAQPDTPSFLCDACLNATLRYTYHRNQFLNFSDDYLALLAQVYQRLFSHLLDMLQTATSMDKFSVGFREIVRQHHARLRTLFGAYCQALHPAAFAEHPFLESVCCGEYSAPLQLRLLRVELESLREPILDLGCGSRGEVVTYLRQQGFHAIGLDRLSPELPGFVQADWFGVDFQQNTWGTILAHQSFSTHFLHSHQHAPRQAERYAKTYLAILQSLQSGGIFHYTPGLPFFEPHIRSLPDYRLETRLIDAPNIPESIRAISYAVIIKKREYS</sequence>